<reference evidence="7" key="1">
    <citation type="submission" date="2013-08" db="EMBL/GenBank/DDBJ databases">
        <authorList>
            <person name="Mendez C."/>
            <person name="Richter M."/>
            <person name="Ferrer M."/>
            <person name="Sanchez J."/>
        </authorList>
    </citation>
    <scope>NUCLEOTIDE SEQUENCE</scope>
</reference>
<feature type="compositionally biased region" description="Low complexity" evidence="6">
    <location>
        <begin position="8"/>
        <end position="20"/>
    </location>
</feature>
<evidence type="ECO:0000256" key="5">
    <source>
        <dbReference type="ARBA" id="ARBA00023315"/>
    </source>
</evidence>
<keyword evidence="4" id="KW-0443">Lipid metabolism</keyword>
<dbReference type="AlphaFoldDB" id="T0YR59"/>
<dbReference type="GO" id="GO:0016746">
    <property type="term" value="F:acyltransferase activity"/>
    <property type="evidence" value="ECO:0007669"/>
    <property type="project" value="UniProtKB-KW"/>
</dbReference>
<comment type="pathway">
    <text evidence="1">Lipid metabolism.</text>
</comment>
<evidence type="ECO:0000256" key="3">
    <source>
        <dbReference type="ARBA" id="ARBA00022679"/>
    </source>
</evidence>
<keyword evidence="5 7" id="KW-0012">Acyltransferase</keyword>
<evidence type="ECO:0000256" key="6">
    <source>
        <dbReference type="SAM" id="MobiDB-lite"/>
    </source>
</evidence>
<evidence type="ECO:0000256" key="4">
    <source>
        <dbReference type="ARBA" id="ARBA00023098"/>
    </source>
</evidence>
<comment type="caution">
    <text evidence="7">The sequence shown here is derived from an EMBL/GenBank/DDBJ whole genome shotgun (WGS) entry which is preliminary data.</text>
</comment>
<sequence>MTIDRTVSETQSSETQAESAPLPRGEVSLTVEWAQSADAIREAQRLRWTVFADEQGARILTPEPGFDIDPLDPFCRHIVVRDLRTGQVVACSRMLYEEDADRAGGFYSEGEFDLSTIRRAPGRTMEMGRTCVHPDYRRTVTIGLLWSGIAQFTAFREYARIIGCASIPMRPDSGASALAAYEYLMARCPSPDNQRVIPRHPLPAGLVPASEPRVPPLLMAYVRYGVVVCGPPCWDPSFDTADLLVMLPAENVGPRYLRRYVERRKHDPKASDG</sequence>
<dbReference type="InterPro" id="IPR052351">
    <property type="entry name" value="Ornithine_N-alpha-AT"/>
</dbReference>
<reference evidence="7" key="2">
    <citation type="journal article" date="2014" name="ISME J.">
        <title>Microbial stratification in low pH oxic and suboxic macroscopic growths along an acid mine drainage.</title>
        <authorList>
            <person name="Mendez-Garcia C."/>
            <person name="Mesa V."/>
            <person name="Sprenger R.R."/>
            <person name="Richter M."/>
            <person name="Diez M.S."/>
            <person name="Solano J."/>
            <person name="Bargiela R."/>
            <person name="Golyshina O.V."/>
            <person name="Manteca A."/>
            <person name="Ramos J.L."/>
            <person name="Gallego J.R."/>
            <person name="Llorente I."/>
            <person name="Martins Dos Santos V.A."/>
            <person name="Jensen O.N."/>
            <person name="Pelaez A.I."/>
            <person name="Sanchez J."/>
            <person name="Ferrer M."/>
        </authorList>
    </citation>
    <scope>NUCLEOTIDE SEQUENCE</scope>
</reference>
<dbReference type="SUPFAM" id="SSF55729">
    <property type="entry name" value="Acyl-CoA N-acyltransferases (Nat)"/>
    <property type="match status" value="1"/>
</dbReference>
<evidence type="ECO:0000256" key="1">
    <source>
        <dbReference type="ARBA" id="ARBA00005189"/>
    </source>
</evidence>
<gene>
    <name evidence="7" type="ORF">B1B_17297</name>
</gene>
<keyword evidence="3 7" id="KW-0808">Transferase</keyword>
<keyword evidence="2" id="KW-0444">Lipid biosynthesis</keyword>
<proteinExistence type="predicted"/>
<evidence type="ECO:0000256" key="2">
    <source>
        <dbReference type="ARBA" id="ARBA00022516"/>
    </source>
</evidence>
<evidence type="ECO:0000313" key="7">
    <source>
        <dbReference type="EMBL" id="EQD34302.1"/>
    </source>
</evidence>
<feature type="region of interest" description="Disordered" evidence="6">
    <location>
        <begin position="1"/>
        <end position="24"/>
    </location>
</feature>
<dbReference type="InterPro" id="IPR016181">
    <property type="entry name" value="Acyl_CoA_acyltransferase"/>
</dbReference>
<dbReference type="PANTHER" id="PTHR37323">
    <property type="entry name" value="GCN5-RELATED N-ACETYLTRANSFERASE"/>
    <property type="match status" value="1"/>
</dbReference>
<dbReference type="GO" id="GO:0006629">
    <property type="term" value="P:lipid metabolic process"/>
    <property type="evidence" value="ECO:0007669"/>
    <property type="project" value="UniProtKB-KW"/>
</dbReference>
<dbReference type="PANTHER" id="PTHR37323:SF1">
    <property type="entry name" value="L-ORNITHINE N(ALPHA)-ACYLTRANSFERASE"/>
    <property type="match status" value="1"/>
</dbReference>
<dbReference type="EMBL" id="AUZY01011541">
    <property type="protein sequence ID" value="EQD34302.1"/>
    <property type="molecule type" value="Genomic_DNA"/>
</dbReference>
<accession>T0YR59</accession>
<name>T0YR59_9ZZZZ</name>
<dbReference type="Pfam" id="PF13444">
    <property type="entry name" value="Acetyltransf_5"/>
    <property type="match status" value="1"/>
</dbReference>
<dbReference type="Gene3D" id="3.40.630.30">
    <property type="match status" value="1"/>
</dbReference>
<protein>
    <submittedName>
        <fullName evidence="7">Ornithine-acyl(Acyl carrier protein) N-acyltransferase</fullName>
    </submittedName>
</protein>
<organism evidence="7">
    <name type="scientific">mine drainage metagenome</name>
    <dbReference type="NCBI Taxonomy" id="410659"/>
    <lineage>
        <taxon>unclassified sequences</taxon>
        <taxon>metagenomes</taxon>
        <taxon>ecological metagenomes</taxon>
    </lineage>
</organism>